<comment type="caution">
    <text evidence="2">The sequence shown here is derived from an EMBL/GenBank/DDBJ whole genome shotgun (WGS) entry which is preliminary data.</text>
</comment>
<dbReference type="PANTHER" id="PTHR33325:SF11">
    <property type="entry name" value="COLD SHOCK DOMAIN-CONTAINING PROTEIN 4-LIKE"/>
    <property type="match status" value="1"/>
</dbReference>
<feature type="compositionally biased region" description="Basic and acidic residues" evidence="1">
    <location>
        <begin position="107"/>
        <end position="119"/>
    </location>
</feature>
<feature type="region of interest" description="Disordered" evidence="1">
    <location>
        <begin position="52"/>
        <end position="119"/>
    </location>
</feature>
<sequence>MMEKMFSTFHASNVILQQLYREKGFKKYSELISHLLVAEQNNDLLLKYHENRPIGSEPLPKVNKAYAHHARRGKDRGPHRGRGRGRCRGHDYGQERNSFPGVNHSSNKNEKRKDEKREATREGCFRYARDCRTPKHLVELYQESLKKKEKNPEANFISEKQVDITYLDVADF</sequence>
<dbReference type="EMBL" id="RXGB01065031">
    <property type="protein sequence ID" value="TMW80324.1"/>
    <property type="molecule type" value="Genomic_DNA"/>
</dbReference>
<organism evidence="2">
    <name type="scientific">Solanum chilense</name>
    <name type="common">Tomato</name>
    <name type="synonym">Lycopersicon chilense</name>
    <dbReference type="NCBI Taxonomy" id="4083"/>
    <lineage>
        <taxon>Eukaryota</taxon>
        <taxon>Viridiplantae</taxon>
        <taxon>Streptophyta</taxon>
        <taxon>Embryophyta</taxon>
        <taxon>Tracheophyta</taxon>
        <taxon>Spermatophyta</taxon>
        <taxon>Magnoliopsida</taxon>
        <taxon>eudicotyledons</taxon>
        <taxon>Gunneridae</taxon>
        <taxon>Pentapetalae</taxon>
        <taxon>asterids</taxon>
        <taxon>lamiids</taxon>
        <taxon>Solanales</taxon>
        <taxon>Solanaceae</taxon>
        <taxon>Solanoideae</taxon>
        <taxon>Solaneae</taxon>
        <taxon>Solanum</taxon>
        <taxon>Solanum subgen. Lycopersicon</taxon>
    </lineage>
</organism>
<proteinExistence type="predicted"/>
<dbReference type="AlphaFoldDB" id="A0A6N2AG64"/>
<dbReference type="PANTHER" id="PTHR33325">
    <property type="entry name" value="ZINC FINGER, CCHC-TYPE-RELATED"/>
    <property type="match status" value="1"/>
</dbReference>
<name>A0A6N2AG64_SOLCI</name>
<protein>
    <submittedName>
        <fullName evidence="2">Uncharacterized protein</fullName>
    </submittedName>
</protein>
<evidence type="ECO:0000256" key="1">
    <source>
        <dbReference type="SAM" id="MobiDB-lite"/>
    </source>
</evidence>
<feature type="compositionally biased region" description="Basic residues" evidence="1">
    <location>
        <begin position="66"/>
        <end position="87"/>
    </location>
</feature>
<reference evidence="2" key="1">
    <citation type="submission" date="2019-05" db="EMBL/GenBank/DDBJ databases">
        <title>The de novo reference genome and transcriptome assemblies of the wild tomato species Solanum chilense.</title>
        <authorList>
            <person name="Stam R."/>
            <person name="Nosenko T."/>
            <person name="Hoerger A.C."/>
            <person name="Stephan W."/>
            <person name="Seidel M.A."/>
            <person name="Kuhn J.M.M."/>
            <person name="Haberer G."/>
            <person name="Tellier A."/>
        </authorList>
    </citation>
    <scope>NUCLEOTIDE SEQUENCE</scope>
    <source>
        <tissue evidence="2">Mature leaves</tissue>
    </source>
</reference>
<accession>A0A6N2AG64</accession>
<evidence type="ECO:0000313" key="2">
    <source>
        <dbReference type="EMBL" id="TMW80324.1"/>
    </source>
</evidence>
<gene>
    <name evidence="2" type="ORF">EJD97_021395</name>
</gene>